<evidence type="ECO:0000259" key="2">
    <source>
        <dbReference type="Pfam" id="PF12348"/>
    </source>
</evidence>
<organism evidence="3 4">
    <name type="scientific">Bremia lactucae</name>
    <name type="common">Lettuce downy mildew</name>
    <dbReference type="NCBI Taxonomy" id="4779"/>
    <lineage>
        <taxon>Eukaryota</taxon>
        <taxon>Sar</taxon>
        <taxon>Stramenopiles</taxon>
        <taxon>Oomycota</taxon>
        <taxon>Peronosporomycetes</taxon>
        <taxon>Peronosporales</taxon>
        <taxon>Peronosporaceae</taxon>
        <taxon>Bremia</taxon>
    </lineage>
</organism>
<dbReference type="PANTHER" id="PTHR21567">
    <property type="entry name" value="CLASP"/>
    <property type="match status" value="1"/>
</dbReference>
<dbReference type="KEGG" id="blac:94351980"/>
<dbReference type="Proteomes" id="UP000294530">
    <property type="component" value="Unassembled WGS sequence"/>
</dbReference>
<feature type="compositionally biased region" description="Basic and acidic residues" evidence="1">
    <location>
        <begin position="86"/>
        <end position="101"/>
    </location>
</feature>
<comment type="caution">
    <text evidence="3">The sequence shown here is derived from an EMBL/GenBank/DDBJ whole genome shotgun (WGS) entry which is preliminary data.</text>
</comment>
<keyword evidence="4" id="KW-1185">Reference proteome</keyword>
<dbReference type="EMBL" id="SHOA02000004">
    <property type="protein sequence ID" value="TDH71435.1"/>
    <property type="molecule type" value="Genomic_DNA"/>
</dbReference>
<sequence>MLSNTPLHWGGSSCAHSFSICSISKSDGISAPSAAANTCDSNVMRKSAITASLQAALTTSVKLLCAALWRCAMSTAPSSLTRKRNQSPEKQHQRREEKQEAVELADAAPGKRRRSTALDEKDNLTASQTMVTPSDSPEGELFFVTVKTWDELLKSDDVAADAHKLDQLLRQKQLAMCTATLDDADLSWGYEFEALDLLRRFAKHHLTEARRQLSNDALVTLVLPAVLSLRSAMARNALLTIQDLIIALRAEMTDHLHIVVPVLLNRACSEKQFLKDLAREVLDTTLQAEVDEALLKPLLAVSATERNAQIISVAGLYVTKCVIRMDRDHLRKFVLETRETFFDEIAAFLSCKVIECKAATRRTCQYTRRVIGNDEFVALIKKKLSGSAQLDVLKASEIRKAIKFGQAKPSVRERMLQMKKQQQQQKKVQSGCNDISVVVVAQPRSKSSLTQAAPSL</sequence>
<reference evidence="3 4" key="1">
    <citation type="journal article" date="2021" name="Genome Biol.">
        <title>AFLAP: assembly-free linkage analysis pipeline using k-mers from genome sequencing data.</title>
        <authorList>
            <person name="Fletcher K."/>
            <person name="Zhang L."/>
            <person name="Gil J."/>
            <person name="Han R."/>
            <person name="Cavanaugh K."/>
            <person name="Michelmore R."/>
        </authorList>
    </citation>
    <scope>NUCLEOTIDE SEQUENCE [LARGE SCALE GENOMIC DNA]</scope>
    <source>
        <strain evidence="3 4">SF5</strain>
    </source>
</reference>
<feature type="region of interest" description="Disordered" evidence="1">
    <location>
        <begin position="78"/>
        <end position="133"/>
    </location>
</feature>
<evidence type="ECO:0000313" key="4">
    <source>
        <dbReference type="Proteomes" id="UP000294530"/>
    </source>
</evidence>
<dbReference type="InterPro" id="IPR024395">
    <property type="entry name" value="CLASP_N_dom"/>
</dbReference>
<dbReference type="GO" id="GO:0005881">
    <property type="term" value="C:cytoplasmic microtubule"/>
    <property type="evidence" value="ECO:0007669"/>
    <property type="project" value="TreeGrafter"/>
</dbReference>
<dbReference type="InterPro" id="IPR011989">
    <property type="entry name" value="ARM-like"/>
</dbReference>
<dbReference type="OrthoDB" id="63891at2759"/>
<name>A0A976FQX0_BRELC</name>
<dbReference type="AlphaFoldDB" id="A0A976FQX0"/>
<dbReference type="Pfam" id="PF12348">
    <property type="entry name" value="CLASP_N"/>
    <property type="match status" value="1"/>
</dbReference>
<accession>A0A976FQX0</accession>
<feature type="compositionally biased region" description="Polar residues" evidence="1">
    <location>
        <begin position="124"/>
        <end position="133"/>
    </location>
</feature>
<dbReference type="GeneID" id="94351980"/>
<dbReference type="PANTHER" id="PTHR21567:SF87">
    <property type="entry name" value="CRESCERIN-LIKE PROTEIN CHE-12"/>
    <property type="match status" value="1"/>
</dbReference>
<dbReference type="GO" id="GO:0000226">
    <property type="term" value="P:microtubule cytoskeleton organization"/>
    <property type="evidence" value="ECO:0007669"/>
    <property type="project" value="TreeGrafter"/>
</dbReference>
<evidence type="ECO:0000256" key="1">
    <source>
        <dbReference type="SAM" id="MobiDB-lite"/>
    </source>
</evidence>
<dbReference type="RefSeq" id="XP_067820934.1">
    <property type="nucleotide sequence ID" value="XM_067966309.1"/>
</dbReference>
<dbReference type="Gene3D" id="1.25.10.10">
    <property type="entry name" value="Leucine-rich Repeat Variant"/>
    <property type="match status" value="1"/>
</dbReference>
<evidence type="ECO:0000313" key="3">
    <source>
        <dbReference type="EMBL" id="TDH71435.1"/>
    </source>
</evidence>
<dbReference type="GO" id="GO:0008017">
    <property type="term" value="F:microtubule binding"/>
    <property type="evidence" value="ECO:0007669"/>
    <property type="project" value="TreeGrafter"/>
</dbReference>
<gene>
    <name evidence="3" type="ORF">CCR75_008255</name>
</gene>
<protein>
    <recommendedName>
        <fullName evidence="2">CLASP N-terminal domain-containing protein</fullName>
    </recommendedName>
</protein>
<feature type="domain" description="CLASP N-terminal" evidence="2">
    <location>
        <begin position="218"/>
        <end position="328"/>
    </location>
</feature>
<proteinExistence type="predicted"/>